<organism evidence="1">
    <name type="scientific">bioreactor metagenome</name>
    <dbReference type="NCBI Taxonomy" id="1076179"/>
    <lineage>
        <taxon>unclassified sequences</taxon>
        <taxon>metagenomes</taxon>
        <taxon>ecological metagenomes</taxon>
    </lineage>
</organism>
<proteinExistence type="predicted"/>
<reference evidence="1" key="1">
    <citation type="submission" date="2019-08" db="EMBL/GenBank/DDBJ databases">
        <authorList>
            <person name="Kucharzyk K."/>
            <person name="Murdoch R.W."/>
            <person name="Higgins S."/>
            <person name="Loffler F."/>
        </authorList>
    </citation>
    <scope>NUCLEOTIDE SEQUENCE</scope>
</reference>
<comment type="caution">
    <text evidence="1">The sequence shown here is derived from an EMBL/GenBank/DDBJ whole genome shotgun (WGS) entry which is preliminary data.</text>
</comment>
<name>A0A644WH97_9ZZZZ</name>
<gene>
    <name evidence="1" type="ORF">SDC9_49400</name>
</gene>
<dbReference type="EMBL" id="VSSQ01000927">
    <property type="protein sequence ID" value="MPM03140.1"/>
    <property type="molecule type" value="Genomic_DNA"/>
</dbReference>
<evidence type="ECO:0000313" key="1">
    <source>
        <dbReference type="EMBL" id="MPM03140.1"/>
    </source>
</evidence>
<protein>
    <submittedName>
        <fullName evidence="1">Uncharacterized protein</fullName>
    </submittedName>
</protein>
<accession>A0A644WH97</accession>
<dbReference type="AlphaFoldDB" id="A0A644WH97"/>
<sequence length="77" mass="9221">MSKLEAAIHRVFDERGITLPNWRIKIDGISGDPNSDYRRVEVLVYKPRCHKPMQYWNLCIDIVRELVLFETSTFYYL</sequence>